<reference evidence="3" key="1">
    <citation type="journal article" date="2021" name="Sci. Adv.">
        <title>The American lobster genome reveals insights on longevity, neural, and immune adaptations.</title>
        <authorList>
            <person name="Polinski J.M."/>
            <person name="Zimin A.V."/>
            <person name="Clark K.F."/>
            <person name="Kohn A.B."/>
            <person name="Sadowski N."/>
            <person name="Timp W."/>
            <person name="Ptitsyn A."/>
            <person name="Khanna P."/>
            <person name="Romanova D.Y."/>
            <person name="Williams P."/>
            <person name="Greenwood S.J."/>
            <person name="Moroz L.L."/>
            <person name="Walt D.R."/>
            <person name="Bodnar A.G."/>
        </authorList>
    </citation>
    <scope>NUCLEOTIDE SEQUENCE</scope>
    <source>
        <strain evidence="3">GMGI-L3</strain>
    </source>
</reference>
<feature type="signal peptide" evidence="1">
    <location>
        <begin position="1"/>
        <end position="29"/>
    </location>
</feature>
<name>A0A8J5MYL0_HOMAM</name>
<keyword evidence="1" id="KW-0732">Signal</keyword>
<dbReference type="AlphaFoldDB" id="A0A8J5MYL0"/>
<keyword evidence="4" id="KW-1185">Reference proteome</keyword>
<comment type="caution">
    <text evidence="3">The sequence shown here is derived from an EMBL/GenBank/DDBJ whole genome shotgun (WGS) entry which is preliminary data.</text>
</comment>
<feature type="domain" description="Neuron-derived neurotrophic factor N-terminal" evidence="2">
    <location>
        <begin position="81"/>
        <end position="143"/>
    </location>
</feature>
<evidence type="ECO:0000313" key="3">
    <source>
        <dbReference type="EMBL" id="KAG7168608.1"/>
    </source>
</evidence>
<accession>A0A8J5MYL0</accession>
<gene>
    <name evidence="3" type="ORF">Hamer_G021522</name>
</gene>
<organism evidence="3 4">
    <name type="scientific">Homarus americanus</name>
    <name type="common">American lobster</name>
    <dbReference type="NCBI Taxonomy" id="6706"/>
    <lineage>
        <taxon>Eukaryota</taxon>
        <taxon>Metazoa</taxon>
        <taxon>Ecdysozoa</taxon>
        <taxon>Arthropoda</taxon>
        <taxon>Crustacea</taxon>
        <taxon>Multicrustacea</taxon>
        <taxon>Malacostraca</taxon>
        <taxon>Eumalacostraca</taxon>
        <taxon>Eucarida</taxon>
        <taxon>Decapoda</taxon>
        <taxon>Pleocyemata</taxon>
        <taxon>Astacidea</taxon>
        <taxon>Nephropoidea</taxon>
        <taxon>Nephropidae</taxon>
        <taxon>Homarus</taxon>
    </lineage>
</organism>
<dbReference type="Pfam" id="PF24354">
    <property type="entry name" value="NDNF_N"/>
    <property type="match status" value="1"/>
</dbReference>
<evidence type="ECO:0000259" key="2">
    <source>
        <dbReference type="Pfam" id="PF24354"/>
    </source>
</evidence>
<sequence>MARRDVIVLLPIITILLSIFASPANPTSSLNNIPLPSTSTELSSQIHHHNNISSLSSTSYSKTSSYILREKLTEDDRAYDVKILPNDHLVSIFLLDGQIKRLVFPLVVEGPLTLLVTPCSSPLSWSLSLRPLYTHTTHHTLPSESTPKNISGGHQYQECLSRFPTLRKHTKDST</sequence>
<evidence type="ECO:0000313" key="4">
    <source>
        <dbReference type="Proteomes" id="UP000747542"/>
    </source>
</evidence>
<dbReference type="Proteomes" id="UP000747542">
    <property type="component" value="Unassembled WGS sequence"/>
</dbReference>
<proteinExistence type="predicted"/>
<protein>
    <recommendedName>
        <fullName evidence="2">Neuron-derived neurotrophic factor N-terminal domain-containing protein</fullName>
    </recommendedName>
</protein>
<evidence type="ECO:0000256" key="1">
    <source>
        <dbReference type="SAM" id="SignalP"/>
    </source>
</evidence>
<dbReference type="EMBL" id="JAHLQT010019984">
    <property type="protein sequence ID" value="KAG7168608.1"/>
    <property type="molecule type" value="Genomic_DNA"/>
</dbReference>
<dbReference type="InterPro" id="IPR056225">
    <property type="entry name" value="NDNF_N"/>
</dbReference>
<feature type="chain" id="PRO_5035217882" description="Neuron-derived neurotrophic factor N-terminal domain-containing protein" evidence="1">
    <location>
        <begin position="30"/>
        <end position="174"/>
    </location>
</feature>